<gene>
    <name evidence="1" type="ORF">M427DRAFT_64294</name>
</gene>
<name>A0A138ZYI1_GONPJ</name>
<evidence type="ECO:0000313" key="1">
    <source>
        <dbReference type="EMBL" id="KXS09325.1"/>
    </source>
</evidence>
<dbReference type="AlphaFoldDB" id="A0A138ZYI1"/>
<sequence>MAESGLLPPEVWAQVVHKLRGARSTLAVLARASKLFNALAEPLIYTDLIPLDINEMNTYCEALQKASKARRPSKINLTGLGDDIQPSHLETLLERCEFDTLNELKLPFFLSYPFEALTEEENNDEREHPRLGLATLMLKMVERAKLL</sequence>
<keyword evidence="2" id="KW-1185">Reference proteome</keyword>
<evidence type="ECO:0008006" key="3">
    <source>
        <dbReference type="Google" id="ProtNLM"/>
    </source>
</evidence>
<evidence type="ECO:0000313" key="2">
    <source>
        <dbReference type="Proteomes" id="UP000070544"/>
    </source>
</evidence>
<proteinExistence type="predicted"/>
<accession>A0A138ZYI1</accession>
<organism evidence="1 2">
    <name type="scientific">Gonapodya prolifera (strain JEL478)</name>
    <name type="common">Monoblepharis prolifera</name>
    <dbReference type="NCBI Taxonomy" id="1344416"/>
    <lineage>
        <taxon>Eukaryota</taxon>
        <taxon>Fungi</taxon>
        <taxon>Fungi incertae sedis</taxon>
        <taxon>Chytridiomycota</taxon>
        <taxon>Chytridiomycota incertae sedis</taxon>
        <taxon>Monoblepharidomycetes</taxon>
        <taxon>Monoblepharidales</taxon>
        <taxon>Gonapodyaceae</taxon>
        <taxon>Gonapodya</taxon>
    </lineage>
</organism>
<protein>
    <recommendedName>
        <fullName evidence="3">F-box domain-containing protein</fullName>
    </recommendedName>
</protein>
<reference evidence="1 2" key="1">
    <citation type="journal article" date="2015" name="Genome Biol. Evol.">
        <title>Phylogenomic analyses indicate that early fungi evolved digesting cell walls of algal ancestors of land plants.</title>
        <authorList>
            <person name="Chang Y."/>
            <person name="Wang S."/>
            <person name="Sekimoto S."/>
            <person name="Aerts A.L."/>
            <person name="Choi C."/>
            <person name="Clum A."/>
            <person name="LaButti K.M."/>
            <person name="Lindquist E.A."/>
            <person name="Yee Ngan C."/>
            <person name="Ohm R.A."/>
            <person name="Salamov A.A."/>
            <person name="Grigoriev I.V."/>
            <person name="Spatafora J.W."/>
            <person name="Berbee M.L."/>
        </authorList>
    </citation>
    <scope>NUCLEOTIDE SEQUENCE [LARGE SCALE GENOMIC DNA]</scope>
    <source>
        <strain evidence="1 2">JEL478</strain>
    </source>
</reference>
<dbReference type="Proteomes" id="UP000070544">
    <property type="component" value="Unassembled WGS sequence"/>
</dbReference>
<dbReference type="EMBL" id="KQ965870">
    <property type="protein sequence ID" value="KXS09325.1"/>
    <property type="molecule type" value="Genomic_DNA"/>
</dbReference>